<dbReference type="InterPro" id="IPR041479">
    <property type="entry name" value="TetR_CgmR_C"/>
</dbReference>
<dbReference type="InterPro" id="IPR001647">
    <property type="entry name" value="HTH_TetR"/>
</dbReference>
<evidence type="ECO:0000259" key="5">
    <source>
        <dbReference type="PROSITE" id="PS50977"/>
    </source>
</evidence>
<evidence type="ECO:0000256" key="3">
    <source>
        <dbReference type="ARBA" id="ARBA00023163"/>
    </source>
</evidence>
<dbReference type="PANTHER" id="PTHR30055">
    <property type="entry name" value="HTH-TYPE TRANSCRIPTIONAL REGULATOR RUTR"/>
    <property type="match status" value="1"/>
</dbReference>
<keyword evidence="2 4" id="KW-0238">DNA-binding</keyword>
<dbReference type="PANTHER" id="PTHR30055:SF234">
    <property type="entry name" value="HTH-TYPE TRANSCRIPTIONAL REGULATOR BETI"/>
    <property type="match status" value="1"/>
</dbReference>
<reference evidence="6 7" key="1">
    <citation type="submission" date="2016-10" db="EMBL/GenBank/DDBJ databases">
        <authorList>
            <person name="de Groot N.N."/>
        </authorList>
    </citation>
    <scope>NUCLEOTIDE SEQUENCE [LARGE SCALE GENOMIC DNA]</scope>
    <source>
        <strain evidence="6 7">DSM 21800</strain>
    </source>
</reference>
<dbReference type="Proteomes" id="UP000199103">
    <property type="component" value="Chromosome I"/>
</dbReference>
<dbReference type="AlphaFoldDB" id="A0A1H1TQ08"/>
<dbReference type="Pfam" id="PF00440">
    <property type="entry name" value="TetR_N"/>
    <property type="match status" value="1"/>
</dbReference>
<dbReference type="GO" id="GO:0000976">
    <property type="term" value="F:transcription cis-regulatory region binding"/>
    <property type="evidence" value="ECO:0007669"/>
    <property type="project" value="TreeGrafter"/>
</dbReference>
<dbReference type="GO" id="GO:0003700">
    <property type="term" value="F:DNA-binding transcription factor activity"/>
    <property type="evidence" value="ECO:0007669"/>
    <property type="project" value="TreeGrafter"/>
</dbReference>
<dbReference type="SUPFAM" id="SSF46689">
    <property type="entry name" value="Homeodomain-like"/>
    <property type="match status" value="1"/>
</dbReference>
<proteinExistence type="predicted"/>
<evidence type="ECO:0000256" key="1">
    <source>
        <dbReference type="ARBA" id="ARBA00023015"/>
    </source>
</evidence>
<evidence type="ECO:0000256" key="4">
    <source>
        <dbReference type="PROSITE-ProRule" id="PRU00335"/>
    </source>
</evidence>
<dbReference type="STRING" id="630515.SAMN04489812_2480"/>
<organism evidence="6 7">
    <name type="scientific">Microlunatus soli</name>
    <dbReference type="NCBI Taxonomy" id="630515"/>
    <lineage>
        <taxon>Bacteria</taxon>
        <taxon>Bacillati</taxon>
        <taxon>Actinomycetota</taxon>
        <taxon>Actinomycetes</taxon>
        <taxon>Propionibacteriales</taxon>
        <taxon>Propionibacteriaceae</taxon>
        <taxon>Microlunatus</taxon>
    </lineage>
</organism>
<evidence type="ECO:0000256" key="2">
    <source>
        <dbReference type="ARBA" id="ARBA00023125"/>
    </source>
</evidence>
<dbReference type="InterPro" id="IPR009057">
    <property type="entry name" value="Homeodomain-like_sf"/>
</dbReference>
<keyword evidence="1" id="KW-0805">Transcription regulation</keyword>
<dbReference type="PROSITE" id="PS50977">
    <property type="entry name" value="HTH_TETR_2"/>
    <property type="match status" value="1"/>
</dbReference>
<dbReference type="InterPro" id="IPR036271">
    <property type="entry name" value="Tet_transcr_reg_TetR-rel_C_sf"/>
</dbReference>
<dbReference type="Pfam" id="PF17937">
    <property type="entry name" value="TetR_C_28"/>
    <property type="match status" value="1"/>
</dbReference>
<dbReference type="SUPFAM" id="SSF48498">
    <property type="entry name" value="Tetracyclin repressor-like, C-terminal domain"/>
    <property type="match status" value="1"/>
</dbReference>
<keyword evidence="3" id="KW-0804">Transcription</keyword>
<feature type="DNA-binding region" description="H-T-H motif" evidence="4">
    <location>
        <begin position="29"/>
        <end position="48"/>
    </location>
</feature>
<keyword evidence="7" id="KW-1185">Reference proteome</keyword>
<dbReference type="EMBL" id="LT629772">
    <property type="protein sequence ID" value="SDS62330.1"/>
    <property type="molecule type" value="Genomic_DNA"/>
</dbReference>
<dbReference type="RefSeq" id="WP_091525121.1">
    <property type="nucleotide sequence ID" value="NZ_LT629772.1"/>
</dbReference>
<feature type="domain" description="HTH tetR-type" evidence="5">
    <location>
        <begin position="3"/>
        <end position="66"/>
    </location>
</feature>
<gene>
    <name evidence="6" type="ORF">SAMN04489812_2480</name>
</gene>
<name>A0A1H1TQ08_9ACTN</name>
<evidence type="ECO:0000313" key="6">
    <source>
        <dbReference type="EMBL" id="SDS62330.1"/>
    </source>
</evidence>
<sequence length="187" mass="20057">MARDTRDRILLAAKELAEENSSVQGVTVSLESVAQRAGLTKPGLMYYFPSKEALMVGLVEHAAQHWDQLLRDCTGSTPDALTPCERYRAYVTVATTAEVSRADYWIFSDALYKPTLTAAWRPHLGPWFATDGAPPAATALLTTARFCADGAWMSEATGVFPAADLGAVRSHALALVDQAAAATKDAP</sequence>
<evidence type="ECO:0000313" key="7">
    <source>
        <dbReference type="Proteomes" id="UP000199103"/>
    </source>
</evidence>
<protein>
    <submittedName>
        <fullName evidence="6">Regulatory protein, tetR family</fullName>
    </submittedName>
</protein>
<dbReference type="OrthoDB" id="9816296at2"/>
<dbReference type="Gene3D" id="1.10.357.10">
    <property type="entry name" value="Tetracycline Repressor, domain 2"/>
    <property type="match status" value="1"/>
</dbReference>
<accession>A0A1H1TQ08</accession>
<dbReference type="InterPro" id="IPR050109">
    <property type="entry name" value="HTH-type_TetR-like_transc_reg"/>
</dbReference>